<keyword evidence="2" id="KW-1185">Reference proteome</keyword>
<name>A0ABP9DF40_9ACTN</name>
<dbReference type="EMBL" id="BAABIS010000001">
    <property type="protein sequence ID" value="GAA4837729.1"/>
    <property type="molecule type" value="Genomic_DNA"/>
</dbReference>
<evidence type="ECO:0000313" key="1">
    <source>
        <dbReference type="EMBL" id="GAA4837729.1"/>
    </source>
</evidence>
<gene>
    <name evidence="1" type="ORF">GCM10023235_11010</name>
</gene>
<dbReference type="Proteomes" id="UP001501752">
    <property type="component" value="Unassembled WGS sequence"/>
</dbReference>
<organism evidence="1 2">
    <name type="scientific">Kitasatospora terrestris</name>
    <dbReference type="NCBI Taxonomy" id="258051"/>
    <lineage>
        <taxon>Bacteria</taxon>
        <taxon>Bacillati</taxon>
        <taxon>Actinomycetota</taxon>
        <taxon>Actinomycetes</taxon>
        <taxon>Kitasatosporales</taxon>
        <taxon>Streptomycetaceae</taxon>
        <taxon>Kitasatospora</taxon>
    </lineage>
</organism>
<sequence>MQSPPARTLPAVAKKTKTFEFPEHLRAAQLALEEARAVHRAYREGLPVWDRTSEQVEDGWSEEQRAEEARLREAERVAAHLVWAHDFWKTVEVGDVVDARTALMHLEPVA</sequence>
<comment type="caution">
    <text evidence="1">The sequence shown here is derived from an EMBL/GenBank/DDBJ whole genome shotgun (WGS) entry which is preliminary data.</text>
</comment>
<evidence type="ECO:0000313" key="2">
    <source>
        <dbReference type="Proteomes" id="UP001501752"/>
    </source>
</evidence>
<reference evidence="2" key="1">
    <citation type="journal article" date="2019" name="Int. J. Syst. Evol. Microbiol.">
        <title>The Global Catalogue of Microorganisms (GCM) 10K type strain sequencing project: providing services to taxonomists for standard genome sequencing and annotation.</title>
        <authorList>
            <consortium name="The Broad Institute Genomics Platform"/>
            <consortium name="The Broad Institute Genome Sequencing Center for Infectious Disease"/>
            <person name="Wu L."/>
            <person name="Ma J."/>
        </authorList>
    </citation>
    <scope>NUCLEOTIDE SEQUENCE [LARGE SCALE GENOMIC DNA]</scope>
    <source>
        <strain evidence="2">JCM 13006</strain>
    </source>
</reference>
<protein>
    <submittedName>
        <fullName evidence="1">Uncharacterized protein</fullName>
    </submittedName>
</protein>
<proteinExistence type="predicted"/>
<accession>A0ABP9DF40</accession>